<evidence type="ECO:0000313" key="2">
    <source>
        <dbReference type="EMBL" id="JAG92858.1"/>
    </source>
</evidence>
<reference evidence="2" key="1">
    <citation type="journal article" date="2015" name="Mar. Biotechnol.">
        <title>High conopeptide diversity in Conus tribblei revealed through analysis of venom duct transcriptome using two high-throughput sequencing platforms.</title>
        <authorList>
            <person name="Barghi N."/>
            <person name="Concepcion G.P."/>
            <person name="Olivera B.M."/>
            <person name="Lluisma A.O."/>
        </authorList>
    </citation>
    <scope>NUCLEOTIDE SEQUENCE</scope>
    <source>
        <tissue evidence="2">Venom duct</tissue>
    </source>
</reference>
<evidence type="ECO:0000256" key="1">
    <source>
        <dbReference type="SAM" id="SignalP"/>
    </source>
</evidence>
<dbReference type="AlphaFoldDB" id="A0A0C9SFM8"/>
<keyword evidence="1" id="KW-0732">Signal</keyword>
<proteinExistence type="predicted"/>
<name>A0A0C9SFM8_CONTD</name>
<feature type="chain" id="PRO_5002213130" evidence="1">
    <location>
        <begin position="22"/>
        <end position="109"/>
    </location>
</feature>
<accession>A0A0C9SFM8</accession>
<protein>
    <submittedName>
        <fullName evidence="2">Ctr_21_N conopeptide</fullName>
    </submittedName>
</protein>
<dbReference type="EMBL" id="GCJM01000020">
    <property type="protein sequence ID" value="JAG92858.1"/>
    <property type="molecule type" value="Transcribed_RNA"/>
</dbReference>
<organism evidence="2">
    <name type="scientific">Conus tribblei</name>
    <name type="common">Tribble's cone</name>
    <name type="synonym">Splinoconus tribblei</name>
    <dbReference type="NCBI Taxonomy" id="101761"/>
    <lineage>
        <taxon>Eukaryota</taxon>
        <taxon>Metazoa</taxon>
        <taxon>Spiralia</taxon>
        <taxon>Lophotrochozoa</taxon>
        <taxon>Mollusca</taxon>
        <taxon>Gastropoda</taxon>
        <taxon>Caenogastropoda</taxon>
        <taxon>Neogastropoda</taxon>
        <taxon>Conoidea</taxon>
        <taxon>Conidae</taxon>
        <taxon>Conus</taxon>
        <taxon>Splinoconus</taxon>
    </lineage>
</organism>
<sequence length="109" mass="11908">MNMWMTISVFVVVATAATVVGSTVLGERHPWNCCRIATYECARGKCGPNLDPNCVAFCYFIAANNTCGSEAEDGCCFPFFDCFMDCVFYASGSYRLCFSICKHAACTAK</sequence>
<feature type="signal peptide" evidence="1">
    <location>
        <begin position="1"/>
        <end position="21"/>
    </location>
</feature>